<dbReference type="Pfam" id="PF00437">
    <property type="entry name" value="T2SSE"/>
    <property type="match status" value="1"/>
</dbReference>
<dbReference type="Gene3D" id="3.40.50.300">
    <property type="entry name" value="P-loop containing nucleotide triphosphate hydrolases"/>
    <property type="match status" value="1"/>
</dbReference>
<evidence type="ECO:0000256" key="1">
    <source>
        <dbReference type="ARBA" id="ARBA00006611"/>
    </source>
</evidence>
<sequence>MNHAMYESEPLTHWMLDDFNNFLIWAAELNCSDINLVPNDPVWIKVYGDWHAVTRRPVGAGEIRDLLDAITGSPSSSARTAGAEALDFRHEIKLDRSRKIRFRVNATSCRDGFSSGINMVMRSIPDTPPDLEELNLEPGILSSCFPSNGLVLVAGVMGSGKSTLISSILGEIIKKHKKNVATYEAPIEFDLMSIPRKSGPIVQAEVPSHLESFSDAIRATTRKAQDVCLIGELRDLETMKGMITMSEVGVAAYGTVHTRSVAETPSRIINSFPDDVQNQIAVTLLSSLKLIIYQRLVKSVDGKRVALREFYAFDDEDKNHLIDNKANLYHEISALIERKGQSLLSDAQKKFRQGIIDQETFHLIEEEFSSKKLARAA</sequence>
<dbReference type="SUPFAM" id="SSF52540">
    <property type="entry name" value="P-loop containing nucleoside triphosphate hydrolases"/>
    <property type="match status" value="1"/>
</dbReference>
<reference evidence="3 4" key="1">
    <citation type="journal article" date="2024" name="Microbiology">
        <title>Methylomarinum rosea sp. nov., a novel halophilic methanotrophic bacterium from the hypersaline Lake Elton.</title>
        <authorList>
            <person name="Suleimanov R.Z."/>
            <person name="Oshkin I.Y."/>
            <person name="Danilova O.V."/>
            <person name="Suzina N.E."/>
            <person name="Dedysh S.N."/>
        </authorList>
    </citation>
    <scope>NUCLEOTIDE SEQUENCE [LARGE SCALE GENOMIC DNA]</scope>
    <source>
        <strain evidence="3 4">Ch1-1</strain>
        <plasmid evidence="4">unnamed2</plasmid>
    </source>
</reference>
<protein>
    <submittedName>
        <fullName evidence="3">ATPase, T2SS/T4P/T4SS family</fullName>
    </submittedName>
</protein>
<name>A0AAU7P111_9GAMM</name>
<dbReference type="Gene3D" id="3.30.450.90">
    <property type="match status" value="1"/>
</dbReference>
<dbReference type="GO" id="GO:0016887">
    <property type="term" value="F:ATP hydrolysis activity"/>
    <property type="evidence" value="ECO:0007669"/>
    <property type="project" value="InterPro"/>
</dbReference>
<dbReference type="PANTHER" id="PTHR30486:SF6">
    <property type="entry name" value="TYPE IV PILUS RETRACTATION ATPASE PILT"/>
    <property type="match status" value="1"/>
</dbReference>
<dbReference type="InterPro" id="IPR001482">
    <property type="entry name" value="T2SS/T4SS_dom"/>
</dbReference>
<evidence type="ECO:0000259" key="2">
    <source>
        <dbReference type="Pfam" id="PF00437"/>
    </source>
</evidence>
<dbReference type="PANTHER" id="PTHR30486">
    <property type="entry name" value="TWITCHING MOTILITY PROTEIN PILT"/>
    <property type="match status" value="1"/>
</dbReference>
<dbReference type="EMBL" id="CP157744">
    <property type="protein sequence ID" value="XBS22847.1"/>
    <property type="molecule type" value="Genomic_DNA"/>
</dbReference>
<dbReference type="Proteomes" id="UP001225378">
    <property type="component" value="Plasmid unnamed2"/>
</dbReference>
<dbReference type="AlphaFoldDB" id="A0AAU7P111"/>
<keyword evidence="3" id="KW-0614">Plasmid</keyword>
<dbReference type="InterPro" id="IPR050921">
    <property type="entry name" value="T4SS_GSP_E_ATPase"/>
</dbReference>
<dbReference type="InterPro" id="IPR027417">
    <property type="entry name" value="P-loop_NTPase"/>
</dbReference>
<keyword evidence="4" id="KW-1185">Reference proteome</keyword>
<dbReference type="RefSeq" id="WP_349432861.1">
    <property type="nucleotide sequence ID" value="NZ_CP157744.1"/>
</dbReference>
<comment type="similarity">
    <text evidence="1">Belongs to the GSP E family.</text>
</comment>
<geneLocation type="plasmid" evidence="3 4">
    <name>unnamed2</name>
</geneLocation>
<evidence type="ECO:0000313" key="4">
    <source>
        <dbReference type="Proteomes" id="UP001225378"/>
    </source>
</evidence>
<proteinExistence type="inferred from homology"/>
<organism evidence="3 4">
    <name type="scientific">Methylomarinum roseum</name>
    <dbReference type="NCBI Taxonomy" id="3067653"/>
    <lineage>
        <taxon>Bacteria</taxon>
        <taxon>Pseudomonadati</taxon>
        <taxon>Pseudomonadota</taxon>
        <taxon>Gammaproteobacteria</taxon>
        <taxon>Methylococcales</taxon>
        <taxon>Methylococcaceae</taxon>
        <taxon>Methylomarinum</taxon>
    </lineage>
</organism>
<feature type="domain" description="Bacterial type II secretion system protein E" evidence="2">
    <location>
        <begin position="97"/>
        <end position="301"/>
    </location>
</feature>
<dbReference type="KEGG" id="mech:Q9L42_021310"/>
<accession>A0AAU7P111</accession>
<gene>
    <name evidence="3" type="ORF">Q9L42_021310</name>
</gene>
<evidence type="ECO:0000313" key="3">
    <source>
        <dbReference type="EMBL" id="XBS22847.1"/>
    </source>
</evidence>